<name>A0ABV7KWB0_9PROT</name>
<keyword evidence="2" id="KW-1133">Transmembrane helix</keyword>
<feature type="domain" description="Guanylate cyclase" evidence="3">
    <location>
        <begin position="481"/>
        <end position="613"/>
    </location>
</feature>
<reference evidence="6" key="1">
    <citation type="journal article" date="2019" name="Int. J. Syst. Evol. Microbiol.">
        <title>The Global Catalogue of Microorganisms (GCM) 10K type strain sequencing project: providing services to taxonomists for standard genome sequencing and annotation.</title>
        <authorList>
            <consortium name="The Broad Institute Genomics Platform"/>
            <consortium name="The Broad Institute Genome Sequencing Center for Infectious Disease"/>
            <person name="Wu L."/>
            <person name="Ma J."/>
        </authorList>
    </citation>
    <scope>NUCLEOTIDE SEQUENCE [LARGE SCALE GENOMIC DNA]</scope>
    <source>
        <strain evidence="6">KCTC 42964</strain>
    </source>
</reference>
<dbReference type="PROSITE" id="PS50885">
    <property type="entry name" value="HAMP"/>
    <property type="match status" value="1"/>
</dbReference>
<dbReference type="SUPFAM" id="SSF55073">
    <property type="entry name" value="Nucleotide cyclase"/>
    <property type="match status" value="1"/>
</dbReference>
<dbReference type="Pfam" id="PF00211">
    <property type="entry name" value="Guanylate_cyc"/>
    <property type="match status" value="1"/>
</dbReference>
<evidence type="ECO:0000259" key="3">
    <source>
        <dbReference type="PROSITE" id="PS50125"/>
    </source>
</evidence>
<keyword evidence="2" id="KW-0812">Transmembrane</keyword>
<dbReference type="EMBL" id="JBHRTR010000015">
    <property type="protein sequence ID" value="MFC3226696.1"/>
    <property type="molecule type" value="Genomic_DNA"/>
</dbReference>
<dbReference type="InterPro" id="IPR001054">
    <property type="entry name" value="A/G_cyclase"/>
</dbReference>
<evidence type="ECO:0000313" key="5">
    <source>
        <dbReference type="EMBL" id="MFC3226696.1"/>
    </source>
</evidence>
<dbReference type="CDD" id="cd07302">
    <property type="entry name" value="CHD"/>
    <property type="match status" value="1"/>
</dbReference>
<evidence type="ECO:0000256" key="2">
    <source>
        <dbReference type="SAM" id="Phobius"/>
    </source>
</evidence>
<dbReference type="PANTHER" id="PTHR43081">
    <property type="entry name" value="ADENYLATE CYCLASE, TERMINAL-DIFFERENTIATION SPECIFIC-RELATED"/>
    <property type="match status" value="1"/>
</dbReference>
<dbReference type="InterPro" id="IPR029787">
    <property type="entry name" value="Nucleotide_cyclase"/>
</dbReference>
<dbReference type="PROSITE" id="PS50125">
    <property type="entry name" value="GUANYLATE_CYCLASE_2"/>
    <property type="match status" value="1"/>
</dbReference>
<organism evidence="5 6">
    <name type="scientific">Marinibaculum pumilum</name>
    <dbReference type="NCBI Taxonomy" id="1766165"/>
    <lineage>
        <taxon>Bacteria</taxon>
        <taxon>Pseudomonadati</taxon>
        <taxon>Pseudomonadota</taxon>
        <taxon>Alphaproteobacteria</taxon>
        <taxon>Rhodospirillales</taxon>
        <taxon>Rhodospirillaceae</taxon>
        <taxon>Marinibaculum</taxon>
    </lineage>
</organism>
<feature type="region of interest" description="Disordered" evidence="1">
    <location>
        <begin position="308"/>
        <end position="328"/>
    </location>
</feature>
<feature type="domain" description="HAMP" evidence="4">
    <location>
        <begin position="399"/>
        <end position="454"/>
    </location>
</feature>
<evidence type="ECO:0000256" key="1">
    <source>
        <dbReference type="SAM" id="MobiDB-lite"/>
    </source>
</evidence>
<evidence type="ECO:0000313" key="6">
    <source>
        <dbReference type="Proteomes" id="UP001595528"/>
    </source>
</evidence>
<evidence type="ECO:0000259" key="4">
    <source>
        <dbReference type="PROSITE" id="PS50885"/>
    </source>
</evidence>
<dbReference type="RefSeq" id="WP_379898802.1">
    <property type="nucleotide sequence ID" value="NZ_JBHRTR010000015.1"/>
</dbReference>
<accession>A0ABV7KWB0</accession>
<dbReference type="Gene3D" id="6.10.340.10">
    <property type="match status" value="1"/>
</dbReference>
<feature type="region of interest" description="Disordered" evidence="1">
    <location>
        <begin position="1"/>
        <end position="30"/>
    </location>
</feature>
<dbReference type="InterPro" id="IPR003660">
    <property type="entry name" value="HAMP_dom"/>
</dbReference>
<dbReference type="Gene3D" id="3.30.70.1230">
    <property type="entry name" value="Nucleotide cyclase"/>
    <property type="match status" value="1"/>
</dbReference>
<proteinExistence type="predicted"/>
<dbReference type="SMART" id="SM00044">
    <property type="entry name" value="CYCc"/>
    <property type="match status" value="1"/>
</dbReference>
<feature type="transmembrane region" description="Helical" evidence="2">
    <location>
        <begin position="38"/>
        <end position="66"/>
    </location>
</feature>
<dbReference type="Proteomes" id="UP001595528">
    <property type="component" value="Unassembled WGS sequence"/>
</dbReference>
<keyword evidence="6" id="KW-1185">Reference proteome</keyword>
<sequence length="664" mass="70195">MSKAATDGAGRFSGVDQAPPRPAEEPANRRRDRRGLPLSLVVVGGVIGLLVIAMAIVTAVTFAAGLRNTNDLLILTSRVVAQALESRLERELAPAERLAVHAATNAANDPATLAAAMPAEVAIGAMAVLPQVVAVVIDARLLSARAGERVLVLADGSRHDPGSRLQVLLRDLAARSAQVGGAVWGPPTYVPQLGATLLPVVARATRADGAPAAALALVTLDAVVADVAEIELRGGRAFLLYGDDHLIGPPDWIDPATVDPLAAVPLARLMDATDPVMRAMAAGAGAPLFGELPVAGFDGRFIDLGDADEDDRTGDVGENGAAADGDGDAGELGEMLGMGGREYVVLTRDVTDYSPEPLTVGISFRAEDVSGEIERLSRAGMAALAVVLVAALLAYLLSMLITRPVRLFAANARRVAELRLDEVRIGRGDPTIREFREANDAFRRMLHALHWFEAYVPKSLVRTLLQQPDPAGSPSEERVVTVMFTDIRGFTALAEKMSAREAAALLNSHFELVSACVEAEGGTIDKYVGDSVMCFWGAPQQQDDHAARALRTARRIRRAQQAANRQREAEGLPPIALRIGLHTGRAIVGNIGSRSRVNYTLIGDMVNIANRLEALGKKLAPDLTCCILASDAVLRHCGAGFAFRPCGRHALPGRAGMVEVFALL</sequence>
<feature type="transmembrane region" description="Helical" evidence="2">
    <location>
        <begin position="379"/>
        <end position="397"/>
    </location>
</feature>
<comment type="caution">
    <text evidence="5">The sequence shown here is derived from an EMBL/GenBank/DDBJ whole genome shotgun (WGS) entry which is preliminary data.</text>
</comment>
<dbReference type="PANTHER" id="PTHR43081:SF1">
    <property type="entry name" value="ADENYLATE CYCLASE, TERMINAL-DIFFERENTIATION SPECIFIC"/>
    <property type="match status" value="1"/>
</dbReference>
<keyword evidence="2" id="KW-0472">Membrane</keyword>
<gene>
    <name evidence="5" type="ORF">ACFOGJ_05600</name>
</gene>
<protein>
    <submittedName>
        <fullName evidence="5">Adenylate/guanylate cyclase domain-containing protein</fullName>
    </submittedName>
</protein>
<dbReference type="InterPro" id="IPR050697">
    <property type="entry name" value="Adenylyl/Guanylyl_Cyclase_3/4"/>
</dbReference>